<keyword evidence="9" id="KW-0472">Membrane</keyword>
<dbReference type="GO" id="GO:0019748">
    <property type="term" value="P:secondary metabolic process"/>
    <property type="evidence" value="ECO:0007669"/>
    <property type="project" value="UniProtKB-ARBA"/>
</dbReference>
<dbReference type="PANTHER" id="PTHR46206:SF2">
    <property type="entry name" value="CYTOCHROME P450 MONOOXYGENASE AUSG-RELATED"/>
    <property type="match status" value="1"/>
</dbReference>
<dbReference type="EMBL" id="VIFY01000004">
    <property type="protein sequence ID" value="TQB77059.1"/>
    <property type="molecule type" value="Genomic_DNA"/>
</dbReference>
<dbReference type="PANTHER" id="PTHR46206">
    <property type="entry name" value="CYTOCHROME P450"/>
    <property type="match status" value="1"/>
</dbReference>
<dbReference type="STRING" id="5098.A0A507R3E9"/>
<dbReference type="PRINTS" id="PR00463">
    <property type="entry name" value="EP450I"/>
</dbReference>
<keyword evidence="9" id="KW-0812">Transmembrane</keyword>
<dbReference type="Pfam" id="PF00067">
    <property type="entry name" value="p450"/>
    <property type="match status" value="1"/>
</dbReference>
<evidence type="ECO:0000313" key="11">
    <source>
        <dbReference type="Proteomes" id="UP000319663"/>
    </source>
</evidence>
<keyword evidence="11" id="KW-1185">Reference proteome</keyword>
<dbReference type="GO" id="GO:0005506">
    <property type="term" value="F:iron ion binding"/>
    <property type="evidence" value="ECO:0007669"/>
    <property type="project" value="InterPro"/>
</dbReference>
<evidence type="ECO:0000256" key="5">
    <source>
        <dbReference type="ARBA" id="ARBA00023002"/>
    </source>
</evidence>
<keyword evidence="5" id="KW-0560">Oxidoreductase</keyword>
<dbReference type="InterPro" id="IPR002401">
    <property type="entry name" value="Cyt_P450_E_grp-I"/>
</dbReference>
<evidence type="ECO:0000256" key="7">
    <source>
        <dbReference type="ARBA" id="ARBA00023033"/>
    </source>
</evidence>
<protein>
    <submittedName>
        <fullName evidence="10">Uncharacterized protein</fullName>
    </submittedName>
</protein>
<evidence type="ECO:0000256" key="3">
    <source>
        <dbReference type="ARBA" id="ARBA00022617"/>
    </source>
</evidence>
<evidence type="ECO:0000313" key="10">
    <source>
        <dbReference type="EMBL" id="TQB77059.1"/>
    </source>
</evidence>
<dbReference type="AlphaFoldDB" id="A0A507R3E9"/>
<reference evidence="10 11" key="1">
    <citation type="submission" date="2019-06" db="EMBL/GenBank/DDBJ databases">
        <title>Wine fermentation using esterase from Monascus purpureus.</title>
        <authorList>
            <person name="Geng C."/>
            <person name="Zhang Y."/>
        </authorList>
    </citation>
    <scope>NUCLEOTIDE SEQUENCE [LARGE SCALE GENOMIC DNA]</scope>
    <source>
        <strain evidence="10">HQ1</strain>
    </source>
</reference>
<dbReference type="Proteomes" id="UP000319663">
    <property type="component" value="Unassembled WGS sequence"/>
</dbReference>
<comment type="caution">
    <text evidence="10">The sequence shown here is derived from an EMBL/GenBank/DDBJ whole genome shotgun (WGS) entry which is preliminary data.</text>
</comment>
<evidence type="ECO:0000256" key="4">
    <source>
        <dbReference type="ARBA" id="ARBA00022723"/>
    </source>
</evidence>
<evidence type="ECO:0000256" key="6">
    <source>
        <dbReference type="ARBA" id="ARBA00023004"/>
    </source>
</evidence>
<evidence type="ECO:0000256" key="2">
    <source>
        <dbReference type="ARBA" id="ARBA00010617"/>
    </source>
</evidence>
<sequence>MTVDALTQPHHLLSLAWNDMQQHGSWFTPLVTTSAGLLCLLLYLYSSGRKSELRVFNPKRWWEPTTMRAKRDFDANAPSWIESWFSQNDKPIRFIVDSGYCTILPSSMADEFRKMKELCMYKFLGTDFHSHLPGFDGFKEVTRDAHLITKYVKPLADEASGIITDIFGDSNEWHTVPVYNQCLDLVTRTVTFIMVGSKLAHNEEWLDIAKHHAVTMAIQARQLRLWPVILRPLVHWLEPQGAKLRAQVRRARQLLDPIIQERRAERDACLAKGMEPPRYVDSIQWFEDTAKGKWYDAAGAQLAMDFAGIYGTSDLLIGGLVDIVRHPHLLEPLRDEIRTVIGQGGWTPASLYKLKLLDSCLKESQRVKPVECATMRSYALQDVTFSNGTFIPKGELVAVAADRMGNPGVWPEPEEYDPYRYMRLREDPDKAFSAQLENTNGDHIGFGWHPRACPGRFFASKEIKMMLAYLLIRYDWKVVPNEPLQYYRHSFSVRIHPTTKLMMRRRDEDIRLPGSP</sequence>
<proteinExistence type="inferred from homology"/>
<keyword evidence="3 8" id="KW-0349">Heme</keyword>
<evidence type="ECO:0000256" key="9">
    <source>
        <dbReference type="SAM" id="Phobius"/>
    </source>
</evidence>
<comment type="similarity">
    <text evidence="2">Belongs to the cytochrome P450 family.</text>
</comment>
<keyword evidence="7" id="KW-0503">Monooxygenase</keyword>
<feature type="transmembrane region" description="Helical" evidence="9">
    <location>
        <begin position="26"/>
        <end position="45"/>
    </location>
</feature>
<dbReference type="SUPFAM" id="SSF48264">
    <property type="entry name" value="Cytochrome P450"/>
    <property type="match status" value="1"/>
</dbReference>
<keyword evidence="4 8" id="KW-0479">Metal-binding</keyword>
<dbReference type="Gene3D" id="1.10.630.10">
    <property type="entry name" value="Cytochrome P450"/>
    <property type="match status" value="1"/>
</dbReference>
<evidence type="ECO:0000256" key="1">
    <source>
        <dbReference type="ARBA" id="ARBA00001971"/>
    </source>
</evidence>
<evidence type="ECO:0000256" key="8">
    <source>
        <dbReference type="PIRSR" id="PIRSR602401-1"/>
    </source>
</evidence>
<gene>
    <name evidence="10" type="ORF">MPDQ_005543</name>
</gene>
<keyword evidence="9" id="KW-1133">Transmembrane helix</keyword>
<dbReference type="CDD" id="cd11041">
    <property type="entry name" value="CYP503A1-like"/>
    <property type="match status" value="1"/>
</dbReference>
<feature type="binding site" description="axial binding residue" evidence="8">
    <location>
        <position position="453"/>
    </location>
    <ligand>
        <name>heme</name>
        <dbReference type="ChEBI" id="CHEBI:30413"/>
    </ligand>
    <ligandPart>
        <name>Fe</name>
        <dbReference type="ChEBI" id="CHEBI:18248"/>
    </ligandPart>
</feature>
<dbReference type="GO" id="GO:0004497">
    <property type="term" value="F:monooxygenase activity"/>
    <property type="evidence" value="ECO:0007669"/>
    <property type="project" value="UniProtKB-KW"/>
</dbReference>
<accession>A0A507R3E9</accession>
<dbReference type="GO" id="GO:0016705">
    <property type="term" value="F:oxidoreductase activity, acting on paired donors, with incorporation or reduction of molecular oxygen"/>
    <property type="evidence" value="ECO:0007669"/>
    <property type="project" value="InterPro"/>
</dbReference>
<dbReference type="InterPro" id="IPR001128">
    <property type="entry name" value="Cyt_P450"/>
</dbReference>
<name>A0A507R3E9_MONPU</name>
<keyword evidence="6 8" id="KW-0408">Iron</keyword>
<comment type="cofactor">
    <cofactor evidence="1 8">
        <name>heme</name>
        <dbReference type="ChEBI" id="CHEBI:30413"/>
    </cofactor>
</comment>
<dbReference type="InterPro" id="IPR036396">
    <property type="entry name" value="Cyt_P450_sf"/>
</dbReference>
<organism evidence="10 11">
    <name type="scientific">Monascus purpureus</name>
    <name type="common">Red mold</name>
    <name type="synonym">Monascus anka</name>
    <dbReference type="NCBI Taxonomy" id="5098"/>
    <lineage>
        <taxon>Eukaryota</taxon>
        <taxon>Fungi</taxon>
        <taxon>Dikarya</taxon>
        <taxon>Ascomycota</taxon>
        <taxon>Pezizomycotina</taxon>
        <taxon>Eurotiomycetes</taxon>
        <taxon>Eurotiomycetidae</taxon>
        <taxon>Eurotiales</taxon>
        <taxon>Aspergillaceae</taxon>
        <taxon>Monascus</taxon>
    </lineage>
</organism>
<dbReference type="GO" id="GO:0020037">
    <property type="term" value="F:heme binding"/>
    <property type="evidence" value="ECO:0007669"/>
    <property type="project" value="InterPro"/>
</dbReference>